<evidence type="ECO:0000313" key="2">
    <source>
        <dbReference type="EMBL" id="ORJ18678.1"/>
    </source>
</evidence>
<gene>
    <name evidence="2" type="ORF">BS639_24040</name>
</gene>
<name>A0ABX3TTY0_9GAMM</name>
<feature type="transmembrane region" description="Helical" evidence="1">
    <location>
        <begin position="13"/>
        <end position="35"/>
    </location>
</feature>
<evidence type="ECO:0000313" key="3">
    <source>
        <dbReference type="Proteomes" id="UP000192722"/>
    </source>
</evidence>
<evidence type="ECO:0000256" key="1">
    <source>
        <dbReference type="SAM" id="Phobius"/>
    </source>
</evidence>
<dbReference type="EMBL" id="MRWD01000099">
    <property type="protein sequence ID" value="ORJ18678.1"/>
    <property type="molecule type" value="Genomic_DNA"/>
</dbReference>
<protein>
    <submittedName>
        <fullName evidence="2">Uncharacterized protein</fullName>
    </submittedName>
</protein>
<sequence length="227" mass="26226">MADTHVTLLGYDITIWGVGVAIIAAILPQAINLYVERNKSRRERKYVEVQLIFLLDKFASGCEGVAWDSGFPPGFPENGEGEEQQKSPVLGLANVKGELKFLKAKRLHQLQSIDIRQLQIEKELRETDWEFDLPDMSTYFRLRRRRYAELGLFTAELTRKICRELKIDQDVWNGKETPESSCLRSLKKLNRGRADITIKRNYNWAKSIMKRQEIADKADPTHSTNDE</sequence>
<dbReference type="Proteomes" id="UP000192722">
    <property type="component" value="Unassembled WGS sequence"/>
</dbReference>
<keyword evidence="1" id="KW-0472">Membrane</keyword>
<accession>A0ABX3TTY0</accession>
<organism evidence="2 3">
    <name type="scientific">Rouxiella silvae</name>
    <dbReference type="NCBI Taxonomy" id="1646373"/>
    <lineage>
        <taxon>Bacteria</taxon>
        <taxon>Pseudomonadati</taxon>
        <taxon>Pseudomonadota</taxon>
        <taxon>Gammaproteobacteria</taxon>
        <taxon>Enterobacterales</taxon>
        <taxon>Yersiniaceae</taxon>
        <taxon>Rouxiella</taxon>
    </lineage>
</organism>
<keyword evidence="1" id="KW-1133">Transmembrane helix</keyword>
<keyword evidence="1" id="KW-0812">Transmembrane</keyword>
<proteinExistence type="predicted"/>
<keyword evidence="3" id="KW-1185">Reference proteome</keyword>
<reference evidence="2 3" key="1">
    <citation type="journal article" date="2017" name="Int. J. Syst. Evol. Microbiol.">
        <title>Rouxiella badensis sp. nov. and Rouxiella silvae sp. nov. isolated from peat bog soil in Germany and emendation of the genus description.</title>
        <authorList>
            <person name="Le Fleche-Mateos A."/>
            <person name="Kugler J.H."/>
            <person name="Hansen S.H."/>
            <person name="Syldatk C."/>
            <person name="Hausmann R."/>
            <person name="Lomprez F."/>
            <person name="Vandenbogaert M."/>
            <person name="Manuguerra J.C."/>
            <person name="Grimont P.A."/>
        </authorList>
    </citation>
    <scope>NUCLEOTIDE SEQUENCE [LARGE SCALE GENOMIC DNA]</scope>
    <source>
        <strain evidence="2 3">213</strain>
    </source>
</reference>
<dbReference type="RefSeq" id="WP_084984569.1">
    <property type="nucleotide sequence ID" value="NZ_CBCSCF010000021.1"/>
</dbReference>
<comment type="caution">
    <text evidence="2">The sequence shown here is derived from an EMBL/GenBank/DDBJ whole genome shotgun (WGS) entry which is preliminary data.</text>
</comment>